<feature type="transmembrane region" description="Helical" evidence="1">
    <location>
        <begin position="74"/>
        <end position="95"/>
    </location>
</feature>
<dbReference type="Gene3D" id="3.55.50.30">
    <property type="match status" value="1"/>
</dbReference>
<keyword evidence="1" id="KW-1133">Transmembrane helix</keyword>
<dbReference type="AlphaFoldDB" id="A0A238U540"/>
<evidence type="ECO:0000313" key="4">
    <source>
        <dbReference type="Proteomes" id="UP000215214"/>
    </source>
</evidence>
<sequence>MEINKDETFLAKWMNGELNAEELEAFKKHPDFPLYEKIVFKSEKLAAPPYDKQKLLSKVKEEIEDTKKPKVVSLYSKLTILAAASVLILFSVFYFKNSATVYNTSFGEKLAVNLPDDSEVILNAKSSISFKENKWSTDRTINLKGEAFFKVNKGKTFTVETSLGKVTVLGTQFNVNIEDDLLEVNCYEGKVKVTINEKDVFLTKGKAFRITKDTSKEWEFKATNPSWQNGESTFNSVPLKYVIRAITDQYNVEINATEDINLNYLYTGAFTHKDLKIALETVFTPLKIKTEFTNKSTILLVKH</sequence>
<evidence type="ECO:0000259" key="2">
    <source>
        <dbReference type="Pfam" id="PF04773"/>
    </source>
</evidence>
<keyword evidence="4" id="KW-1185">Reference proteome</keyword>
<dbReference type="OrthoDB" id="1097347at2"/>
<reference evidence="3 4" key="1">
    <citation type="submission" date="2017-07" db="EMBL/GenBank/DDBJ databases">
        <authorList>
            <person name="Sun Z.S."/>
            <person name="Albrecht U."/>
            <person name="Echele G."/>
            <person name="Lee C.C."/>
        </authorList>
    </citation>
    <scope>NUCLEOTIDE SEQUENCE [LARGE SCALE GENOMIC DNA]</scope>
    <source>
        <strain evidence="4">type strain: KCTC 22618</strain>
    </source>
</reference>
<dbReference type="Proteomes" id="UP000215214">
    <property type="component" value="Chromosome TJEJU"/>
</dbReference>
<name>A0A238U540_9FLAO</name>
<dbReference type="GO" id="GO:0016989">
    <property type="term" value="F:sigma factor antagonist activity"/>
    <property type="evidence" value="ECO:0007669"/>
    <property type="project" value="TreeGrafter"/>
</dbReference>
<organism evidence="3 4">
    <name type="scientific">Tenacibaculum jejuense</name>
    <dbReference type="NCBI Taxonomy" id="584609"/>
    <lineage>
        <taxon>Bacteria</taxon>
        <taxon>Pseudomonadati</taxon>
        <taxon>Bacteroidota</taxon>
        <taxon>Flavobacteriia</taxon>
        <taxon>Flavobacteriales</taxon>
        <taxon>Flavobacteriaceae</taxon>
        <taxon>Tenacibaculum</taxon>
    </lineage>
</organism>
<dbReference type="InterPro" id="IPR006860">
    <property type="entry name" value="FecR"/>
</dbReference>
<protein>
    <recommendedName>
        <fullName evidence="2">FecR protein domain-containing protein</fullName>
    </recommendedName>
</protein>
<dbReference type="InterPro" id="IPR012373">
    <property type="entry name" value="Ferrdict_sens_TM"/>
</dbReference>
<accession>A0A238U540</accession>
<dbReference type="PIRSF" id="PIRSF018266">
    <property type="entry name" value="FecR"/>
    <property type="match status" value="1"/>
</dbReference>
<dbReference type="Gene3D" id="2.60.120.1440">
    <property type="match status" value="1"/>
</dbReference>
<dbReference type="PANTHER" id="PTHR30273">
    <property type="entry name" value="PERIPLASMIC SIGNAL SENSOR AND SIGMA FACTOR ACTIVATOR FECR-RELATED"/>
    <property type="match status" value="1"/>
</dbReference>
<dbReference type="Pfam" id="PF04773">
    <property type="entry name" value="FecR"/>
    <property type="match status" value="1"/>
</dbReference>
<keyword evidence="1" id="KW-0472">Membrane</keyword>
<dbReference type="EMBL" id="LT899436">
    <property type="protein sequence ID" value="SNR14257.1"/>
    <property type="molecule type" value="Genomic_DNA"/>
</dbReference>
<keyword evidence="1" id="KW-0812">Transmembrane</keyword>
<evidence type="ECO:0000256" key="1">
    <source>
        <dbReference type="SAM" id="Phobius"/>
    </source>
</evidence>
<feature type="domain" description="FecR protein" evidence="2">
    <location>
        <begin position="101"/>
        <end position="192"/>
    </location>
</feature>
<gene>
    <name evidence="3" type="ORF">TJEJU_0460</name>
</gene>
<evidence type="ECO:0000313" key="3">
    <source>
        <dbReference type="EMBL" id="SNR14257.1"/>
    </source>
</evidence>
<dbReference type="RefSeq" id="WP_095069112.1">
    <property type="nucleotide sequence ID" value="NZ_LT899436.1"/>
</dbReference>
<proteinExistence type="predicted"/>
<dbReference type="KEGG" id="tje:TJEJU_0460"/>
<dbReference type="PANTHER" id="PTHR30273:SF2">
    <property type="entry name" value="PROTEIN FECR"/>
    <property type="match status" value="1"/>
</dbReference>